<dbReference type="Proteomes" id="UP001152622">
    <property type="component" value="Chromosome 4"/>
</dbReference>
<feature type="region of interest" description="Disordered" evidence="1">
    <location>
        <begin position="56"/>
        <end position="75"/>
    </location>
</feature>
<protein>
    <submittedName>
        <fullName evidence="2">Uncharacterized protein</fullName>
    </submittedName>
</protein>
<evidence type="ECO:0000313" key="3">
    <source>
        <dbReference type="Proteomes" id="UP001152622"/>
    </source>
</evidence>
<reference evidence="2" key="1">
    <citation type="journal article" date="2023" name="Science">
        <title>Genome structures resolve the early diversification of teleost fishes.</title>
        <authorList>
            <person name="Parey E."/>
            <person name="Louis A."/>
            <person name="Montfort J."/>
            <person name="Bouchez O."/>
            <person name="Roques C."/>
            <person name="Iampietro C."/>
            <person name="Lluch J."/>
            <person name="Castinel A."/>
            <person name="Donnadieu C."/>
            <person name="Desvignes T."/>
            <person name="Floi Bucao C."/>
            <person name="Jouanno E."/>
            <person name="Wen M."/>
            <person name="Mejri S."/>
            <person name="Dirks R."/>
            <person name="Jansen H."/>
            <person name="Henkel C."/>
            <person name="Chen W.J."/>
            <person name="Zahm M."/>
            <person name="Cabau C."/>
            <person name="Klopp C."/>
            <person name="Thompson A.W."/>
            <person name="Robinson-Rechavi M."/>
            <person name="Braasch I."/>
            <person name="Lecointre G."/>
            <person name="Bobe J."/>
            <person name="Postlethwait J.H."/>
            <person name="Berthelot C."/>
            <person name="Roest Crollius H."/>
            <person name="Guiguen Y."/>
        </authorList>
    </citation>
    <scope>NUCLEOTIDE SEQUENCE</scope>
    <source>
        <strain evidence="2">WJC10195</strain>
    </source>
</reference>
<gene>
    <name evidence="2" type="ORF">SKAU_G00122730</name>
</gene>
<evidence type="ECO:0000256" key="1">
    <source>
        <dbReference type="SAM" id="MobiDB-lite"/>
    </source>
</evidence>
<dbReference type="AlphaFoldDB" id="A0A9Q1FP01"/>
<sequence>MQSRWKLPPQKQIGFYSLVQTEWAEPDGDHSPVHPARHPTAHSHCGIRSCTEKADRTGRGEELNCNAEPRSPVCGSCSCRAWREREERRRGNPRQRASDSS</sequence>
<comment type="caution">
    <text evidence="2">The sequence shown here is derived from an EMBL/GenBank/DDBJ whole genome shotgun (WGS) entry which is preliminary data.</text>
</comment>
<dbReference type="EMBL" id="JAINUF010000004">
    <property type="protein sequence ID" value="KAJ8363442.1"/>
    <property type="molecule type" value="Genomic_DNA"/>
</dbReference>
<accession>A0A9Q1FP01</accession>
<evidence type="ECO:0000313" key="2">
    <source>
        <dbReference type="EMBL" id="KAJ8363442.1"/>
    </source>
</evidence>
<feature type="region of interest" description="Disordered" evidence="1">
    <location>
        <begin position="26"/>
        <end position="47"/>
    </location>
</feature>
<proteinExistence type="predicted"/>
<name>A0A9Q1FP01_SYNKA</name>
<keyword evidence="3" id="KW-1185">Reference proteome</keyword>
<organism evidence="2 3">
    <name type="scientific">Synaphobranchus kaupii</name>
    <name type="common">Kaup's arrowtooth eel</name>
    <dbReference type="NCBI Taxonomy" id="118154"/>
    <lineage>
        <taxon>Eukaryota</taxon>
        <taxon>Metazoa</taxon>
        <taxon>Chordata</taxon>
        <taxon>Craniata</taxon>
        <taxon>Vertebrata</taxon>
        <taxon>Euteleostomi</taxon>
        <taxon>Actinopterygii</taxon>
        <taxon>Neopterygii</taxon>
        <taxon>Teleostei</taxon>
        <taxon>Anguilliformes</taxon>
        <taxon>Synaphobranchidae</taxon>
        <taxon>Synaphobranchus</taxon>
    </lineage>
</organism>